<protein>
    <submittedName>
        <fullName evidence="1">Uncharacterized protein</fullName>
    </submittedName>
</protein>
<comment type="caution">
    <text evidence="1">The sequence shown here is derived from an EMBL/GenBank/DDBJ whole genome shotgun (WGS) entry which is preliminary data.</text>
</comment>
<name>A0A7J7LBY6_9MAGN</name>
<evidence type="ECO:0000313" key="1">
    <source>
        <dbReference type="EMBL" id="KAF6140176.1"/>
    </source>
</evidence>
<reference evidence="1 2" key="1">
    <citation type="journal article" date="2020" name="IScience">
        <title>Genome Sequencing of the Endangered Kingdonia uniflora (Circaeasteraceae, Ranunculales) Reveals Potential Mechanisms of Evolutionary Specialization.</title>
        <authorList>
            <person name="Sun Y."/>
            <person name="Deng T."/>
            <person name="Zhang A."/>
            <person name="Moore M.J."/>
            <person name="Landis J.B."/>
            <person name="Lin N."/>
            <person name="Zhang H."/>
            <person name="Zhang X."/>
            <person name="Huang J."/>
            <person name="Zhang X."/>
            <person name="Sun H."/>
            <person name="Wang H."/>
        </authorList>
    </citation>
    <scope>NUCLEOTIDE SEQUENCE [LARGE SCALE GENOMIC DNA]</scope>
    <source>
        <strain evidence="1">TB1705</strain>
        <tissue evidence="1">Leaf</tissue>
    </source>
</reference>
<dbReference type="Proteomes" id="UP000541444">
    <property type="component" value="Unassembled WGS sequence"/>
</dbReference>
<gene>
    <name evidence="1" type="ORF">GIB67_028982</name>
</gene>
<proteinExistence type="predicted"/>
<evidence type="ECO:0000313" key="2">
    <source>
        <dbReference type="Proteomes" id="UP000541444"/>
    </source>
</evidence>
<dbReference type="EMBL" id="JACGCM010002399">
    <property type="protein sequence ID" value="KAF6140176.1"/>
    <property type="molecule type" value="Genomic_DNA"/>
</dbReference>
<accession>A0A7J7LBY6</accession>
<organism evidence="1 2">
    <name type="scientific">Kingdonia uniflora</name>
    <dbReference type="NCBI Taxonomy" id="39325"/>
    <lineage>
        <taxon>Eukaryota</taxon>
        <taxon>Viridiplantae</taxon>
        <taxon>Streptophyta</taxon>
        <taxon>Embryophyta</taxon>
        <taxon>Tracheophyta</taxon>
        <taxon>Spermatophyta</taxon>
        <taxon>Magnoliopsida</taxon>
        <taxon>Ranunculales</taxon>
        <taxon>Circaeasteraceae</taxon>
        <taxon>Kingdonia</taxon>
    </lineage>
</organism>
<dbReference type="AlphaFoldDB" id="A0A7J7LBY6"/>
<keyword evidence="2" id="KW-1185">Reference proteome</keyword>
<sequence>MQMEILPPQFRLSLAHSFVARLTQPQWWTVQINRTKITQQQFVIQLLNTARSSLPTTLRPRLHHRRVLCTVILSSSTI</sequence>